<sequence>MMGGRRKRKKTLEFRTGGVSPTALMSPPTSSPTTMSKQLSGTMLETVGITWNPVNPRKPSDGVAKRTLPHGEQLNKTEAGKMVPTDLPVSRPIMTPRFHRVEHRSSESNQKPGYHYKKQADGTSDIS</sequence>
<proteinExistence type="predicted"/>
<feature type="region of interest" description="Disordered" evidence="1">
    <location>
        <begin position="50"/>
        <end position="127"/>
    </location>
</feature>
<evidence type="ECO:0000256" key="1">
    <source>
        <dbReference type="SAM" id="MobiDB-lite"/>
    </source>
</evidence>
<dbReference type="AlphaFoldDB" id="V8P7U7"/>
<evidence type="ECO:0000313" key="3">
    <source>
        <dbReference type="Proteomes" id="UP000018936"/>
    </source>
</evidence>
<feature type="compositionally biased region" description="Low complexity" evidence="1">
    <location>
        <begin position="20"/>
        <end position="36"/>
    </location>
</feature>
<accession>V8P7U7</accession>
<feature type="non-terminal residue" evidence="2">
    <location>
        <position position="127"/>
    </location>
</feature>
<keyword evidence="3" id="KW-1185">Reference proteome</keyword>
<comment type="caution">
    <text evidence="2">The sequence shown here is derived from an EMBL/GenBank/DDBJ whole genome shotgun (WGS) entry which is preliminary data.</text>
</comment>
<dbReference type="EMBL" id="AZIM01000651">
    <property type="protein sequence ID" value="ETE69957.1"/>
    <property type="molecule type" value="Genomic_DNA"/>
</dbReference>
<feature type="region of interest" description="Disordered" evidence="1">
    <location>
        <begin position="1"/>
        <end position="37"/>
    </location>
</feature>
<feature type="compositionally biased region" description="Basic residues" evidence="1">
    <location>
        <begin position="1"/>
        <end position="10"/>
    </location>
</feature>
<protein>
    <submittedName>
        <fullName evidence="2">Uncharacterized protein</fullName>
    </submittedName>
</protein>
<reference evidence="2 3" key="1">
    <citation type="journal article" date="2013" name="Proc. Natl. Acad. Sci. U.S.A.">
        <title>The king cobra genome reveals dynamic gene evolution and adaptation in the snake venom system.</title>
        <authorList>
            <person name="Vonk F.J."/>
            <person name="Casewell N.R."/>
            <person name="Henkel C.V."/>
            <person name="Heimberg A.M."/>
            <person name="Jansen H.J."/>
            <person name="McCleary R.J."/>
            <person name="Kerkkamp H.M."/>
            <person name="Vos R.A."/>
            <person name="Guerreiro I."/>
            <person name="Calvete J.J."/>
            <person name="Wuster W."/>
            <person name="Woods A.E."/>
            <person name="Logan J.M."/>
            <person name="Harrison R.A."/>
            <person name="Castoe T.A."/>
            <person name="de Koning A.P."/>
            <person name="Pollock D.D."/>
            <person name="Yandell M."/>
            <person name="Calderon D."/>
            <person name="Renjifo C."/>
            <person name="Currier R.B."/>
            <person name="Salgado D."/>
            <person name="Pla D."/>
            <person name="Sanz L."/>
            <person name="Hyder A.S."/>
            <person name="Ribeiro J.M."/>
            <person name="Arntzen J.W."/>
            <person name="van den Thillart G.E."/>
            <person name="Boetzer M."/>
            <person name="Pirovano W."/>
            <person name="Dirks R.P."/>
            <person name="Spaink H.P."/>
            <person name="Duboule D."/>
            <person name="McGlinn E."/>
            <person name="Kini R.M."/>
            <person name="Richardson M.K."/>
        </authorList>
    </citation>
    <scope>NUCLEOTIDE SEQUENCE</scope>
    <source>
        <tissue evidence="2">Blood</tissue>
    </source>
</reference>
<gene>
    <name evidence="2" type="ORF">L345_04220</name>
</gene>
<organism evidence="2 3">
    <name type="scientific">Ophiophagus hannah</name>
    <name type="common">King cobra</name>
    <name type="synonym">Naja hannah</name>
    <dbReference type="NCBI Taxonomy" id="8665"/>
    <lineage>
        <taxon>Eukaryota</taxon>
        <taxon>Metazoa</taxon>
        <taxon>Chordata</taxon>
        <taxon>Craniata</taxon>
        <taxon>Vertebrata</taxon>
        <taxon>Euteleostomi</taxon>
        <taxon>Lepidosauria</taxon>
        <taxon>Squamata</taxon>
        <taxon>Bifurcata</taxon>
        <taxon>Unidentata</taxon>
        <taxon>Episquamata</taxon>
        <taxon>Toxicofera</taxon>
        <taxon>Serpentes</taxon>
        <taxon>Colubroidea</taxon>
        <taxon>Elapidae</taxon>
        <taxon>Elapinae</taxon>
        <taxon>Ophiophagus</taxon>
    </lineage>
</organism>
<evidence type="ECO:0000313" key="2">
    <source>
        <dbReference type="EMBL" id="ETE69957.1"/>
    </source>
</evidence>
<dbReference type="Proteomes" id="UP000018936">
    <property type="component" value="Unassembled WGS sequence"/>
</dbReference>
<name>V8P7U7_OPHHA</name>
<feature type="non-terminal residue" evidence="2">
    <location>
        <position position="1"/>
    </location>
</feature>